<name>A0ABR0JU60_9EURO</name>
<comment type="caution">
    <text evidence="5">The sequence shown here is derived from an EMBL/GenBank/DDBJ whole genome shotgun (WGS) entry which is preliminary data.</text>
</comment>
<accession>A0ABR0JU60</accession>
<dbReference type="Proteomes" id="UP001345013">
    <property type="component" value="Unassembled WGS sequence"/>
</dbReference>
<keyword evidence="3" id="KW-0479">Metal-binding</keyword>
<evidence type="ECO:0000256" key="4">
    <source>
        <dbReference type="ARBA" id="ARBA00022833"/>
    </source>
</evidence>
<reference evidence="5 6" key="1">
    <citation type="submission" date="2023-08" db="EMBL/GenBank/DDBJ databases">
        <title>Black Yeasts Isolated from many extreme environments.</title>
        <authorList>
            <person name="Coleine C."/>
            <person name="Stajich J.E."/>
            <person name="Selbmann L."/>
        </authorList>
    </citation>
    <scope>NUCLEOTIDE SEQUENCE [LARGE SCALE GENOMIC DNA]</scope>
    <source>
        <strain evidence="5 6">CCFEE 5885</strain>
    </source>
</reference>
<dbReference type="PANTHER" id="PTHR43175:SF3">
    <property type="entry name" value="CARBON DISULFIDE HYDROLASE"/>
    <property type="match status" value="1"/>
</dbReference>
<keyword evidence="6" id="KW-1185">Reference proteome</keyword>
<dbReference type="InterPro" id="IPR001765">
    <property type="entry name" value="Carbonic_anhydrase"/>
</dbReference>
<evidence type="ECO:0000256" key="2">
    <source>
        <dbReference type="ARBA" id="ARBA00006217"/>
    </source>
</evidence>
<organism evidence="5 6">
    <name type="scientific">Lithohypha guttulata</name>
    <dbReference type="NCBI Taxonomy" id="1690604"/>
    <lineage>
        <taxon>Eukaryota</taxon>
        <taxon>Fungi</taxon>
        <taxon>Dikarya</taxon>
        <taxon>Ascomycota</taxon>
        <taxon>Pezizomycotina</taxon>
        <taxon>Eurotiomycetes</taxon>
        <taxon>Chaetothyriomycetidae</taxon>
        <taxon>Chaetothyriales</taxon>
        <taxon>Trichomeriaceae</taxon>
        <taxon>Lithohypha</taxon>
    </lineage>
</organism>
<comment type="cofactor">
    <cofactor evidence="1">
        <name>Zn(2+)</name>
        <dbReference type="ChEBI" id="CHEBI:29105"/>
    </cofactor>
</comment>
<protein>
    <recommendedName>
        <fullName evidence="7">Carbonic anhydrase</fullName>
    </recommendedName>
</protein>
<evidence type="ECO:0000313" key="5">
    <source>
        <dbReference type="EMBL" id="KAK5073283.1"/>
    </source>
</evidence>
<gene>
    <name evidence="5" type="ORF">LTR24_010391</name>
</gene>
<proteinExistence type="inferred from homology"/>
<comment type="similarity">
    <text evidence="2">Belongs to the beta-class carbonic anhydrase family.</text>
</comment>
<dbReference type="SUPFAM" id="SSF53056">
    <property type="entry name" value="beta-carbonic anhydrase, cab"/>
    <property type="match status" value="1"/>
</dbReference>
<evidence type="ECO:0000313" key="6">
    <source>
        <dbReference type="Proteomes" id="UP001345013"/>
    </source>
</evidence>
<dbReference type="PANTHER" id="PTHR43175">
    <property type="entry name" value="CARBONIC ANHYDRASE"/>
    <property type="match status" value="1"/>
</dbReference>
<sequence length="106" mass="11796">MDAIRTILDLDGMIPIKTILIIHHTDCGMTHQTDEAVRTRCKAKAATPELAAELDDMEFGEITDMDESLRHDVALVKEKVGPYLSPDLQVCGYRYDIKTGKLHAVA</sequence>
<keyword evidence="4" id="KW-0862">Zinc</keyword>
<evidence type="ECO:0008006" key="7">
    <source>
        <dbReference type="Google" id="ProtNLM"/>
    </source>
</evidence>
<dbReference type="EMBL" id="JAVRRG010000320">
    <property type="protein sequence ID" value="KAK5073283.1"/>
    <property type="molecule type" value="Genomic_DNA"/>
</dbReference>
<evidence type="ECO:0000256" key="3">
    <source>
        <dbReference type="ARBA" id="ARBA00022723"/>
    </source>
</evidence>
<dbReference type="InterPro" id="IPR036874">
    <property type="entry name" value="Carbonic_anhydrase_sf"/>
</dbReference>
<dbReference type="Gene3D" id="3.40.1050.10">
    <property type="entry name" value="Carbonic anhydrase"/>
    <property type="match status" value="1"/>
</dbReference>
<evidence type="ECO:0000256" key="1">
    <source>
        <dbReference type="ARBA" id="ARBA00001947"/>
    </source>
</evidence>